<accession>A0A915EA21</accession>
<name>A0A915EA21_9BILA</name>
<dbReference type="AlphaFoldDB" id="A0A915EA21"/>
<feature type="chain" id="PRO_5037656670" evidence="1">
    <location>
        <begin position="23"/>
        <end position="149"/>
    </location>
</feature>
<evidence type="ECO:0000313" key="2">
    <source>
        <dbReference type="Proteomes" id="UP000887574"/>
    </source>
</evidence>
<protein>
    <submittedName>
        <fullName evidence="3">Transposase-associated domain-containing protein</fullName>
    </submittedName>
</protein>
<keyword evidence="1" id="KW-0732">Signal</keyword>
<reference evidence="3" key="1">
    <citation type="submission" date="2022-11" db="UniProtKB">
        <authorList>
            <consortium name="WormBaseParasite"/>
        </authorList>
    </citation>
    <scope>IDENTIFICATION</scope>
</reference>
<organism evidence="2 3">
    <name type="scientific">Ditylenchus dipsaci</name>
    <dbReference type="NCBI Taxonomy" id="166011"/>
    <lineage>
        <taxon>Eukaryota</taxon>
        <taxon>Metazoa</taxon>
        <taxon>Ecdysozoa</taxon>
        <taxon>Nematoda</taxon>
        <taxon>Chromadorea</taxon>
        <taxon>Rhabditida</taxon>
        <taxon>Tylenchina</taxon>
        <taxon>Tylenchomorpha</taxon>
        <taxon>Sphaerularioidea</taxon>
        <taxon>Anguinidae</taxon>
        <taxon>Anguininae</taxon>
        <taxon>Ditylenchus</taxon>
    </lineage>
</organism>
<sequence length="149" mass="16988">MTSNFTFIFFALVAVRFPLASAASIANRGLEGEKMLYLWIMSVSDDMNGLADLETGQADKNTIFRPVATALGEGDNWVYFPKTVKFFWHMWSFYDWMEEIKQKNYSTAFHYQKDVFGGILCPCKMCLTLDASTCIDVSKDRVERISQSG</sequence>
<dbReference type="Proteomes" id="UP000887574">
    <property type="component" value="Unplaced"/>
</dbReference>
<keyword evidence="2" id="KW-1185">Reference proteome</keyword>
<feature type="signal peptide" evidence="1">
    <location>
        <begin position="1"/>
        <end position="22"/>
    </location>
</feature>
<proteinExistence type="predicted"/>
<evidence type="ECO:0000313" key="3">
    <source>
        <dbReference type="WBParaSite" id="jg3953"/>
    </source>
</evidence>
<evidence type="ECO:0000256" key="1">
    <source>
        <dbReference type="SAM" id="SignalP"/>
    </source>
</evidence>
<dbReference type="WBParaSite" id="jg3953">
    <property type="protein sequence ID" value="jg3953"/>
    <property type="gene ID" value="jg3953"/>
</dbReference>